<sequence length="174" mass="19481">MTSEADIFEVIANYTCESGISLTKGDVVKVIKKEIVWFTFEKDGKIVKAPKGKFRKCIQAGQVPVQSDSTFQLKTSLSNSNSSQPKDTIQSDNIAQPQVSILNSNSFQPKVPIQSNIEIVKKMSGGVMGKTFLERHKLKGQLYVIKRVDYFTESDKKIADEEIAQMKLLTSHYT</sequence>
<dbReference type="AlphaFoldDB" id="A0A5J4W605"/>
<name>A0A5J4W605_9EUKA</name>
<dbReference type="EMBL" id="SNRW01003421">
    <property type="protein sequence ID" value="KAA6389879.1"/>
    <property type="molecule type" value="Genomic_DNA"/>
</dbReference>
<dbReference type="Proteomes" id="UP000324800">
    <property type="component" value="Unassembled WGS sequence"/>
</dbReference>
<evidence type="ECO:0000313" key="2">
    <source>
        <dbReference type="Proteomes" id="UP000324800"/>
    </source>
</evidence>
<proteinExistence type="predicted"/>
<evidence type="ECO:0008006" key="3">
    <source>
        <dbReference type="Google" id="ProtNLM"/>
    </source>
</evidence>
<feature type="non-terminal residue" evidence="1">
    <location>
        <position position="174"/>
    </location>
</feature>
<dbReference type="InterPro" id="IPR011009">
    <property type="entry name" value="Kinase-like_dom_sf"/>
</dbReference>
<protein>
    <recommendedName>
        <fullName evidence="3">Protein kinase domain-containing protein</fullName>
    </recommendedName>
</protein>
<organism evidence="1 2">
    <name type="scientific">Streblomastix strix</name>
    <dbReference type="NCBI Taxonomy" id="222440"/>
    <lineage>
        <taxon>Eukaryota</taxon>
        <taxon>Metamonada</taxon>
        <taxon>Preaxostyla</taxon>
        <taxon>Oxymonadida</taxon>
        <taxon>Streblomastigidae</taxon>
        <taxon>Streblomastix</taxon>
    </lineage>
</organism>
<evidence type="ECO:0000313" key="1">
    <source>
        <dbReference type="EMBL" id="KAA6389879.1"/>
    </source>
</evidence>
<comment type="caution">
    <text evidence="1">The sequence shown here is derived from an EMBL/GenBank/DDBJ whole genome shotgun (WGS) entry which is preliminary data.</text>
</comment>
<accession>A0A5J4W605</accession>
<gene>
    <name evidence="1" type="ORF">EZS28_014590</name>
</gene>
<dbReference type="SUPFAM" id="SSF56112">
    <property type="entry name" value="Protein kinase-like (PK-like)"/>
    <property type="match status" value="1"/>
</dbReference>
<reference evidence="1 2" key="1">
    <citation type="submission" date="2019-03" db="EMBL/GenBank/DDBJ databases">
        <title>Single cell metagenomics reveals metabolic interactions within the superorganism composed of flagellate Streblomastix strix and complex community of Bacteroidetes bacteria on its surface.</title>
        <authorList>
            <person name="Treitli S.C."/>
            <person name="Kolisko M."/>
            <person name="Husnik F."/>
            <person name="Keeling P."/>
            <person name="Hampl V."/>
        </authorList>
    </citation>
    <scope>NUCLEOTIDE SEQUENCE [LARGE SCALE GENOMIC DNA]</scope>
    <source>
        <strain evidence="1">ST1C</strain>
    </source>
</reference>